<keyword evidence="2" id="KW-1185">Reference proteome</keyword>
<dbReference type="Proteomes" id="UP000828390">
    <property type="component" value="Unassembled WGS sequence"/>
</dbReference>
<sequence length="155" mass="17671">MGSTTSSIEEAVGCCHRGVDVFSRPHEELKLILRNGCLTFPGSSTDSCFLDSSLAKGLDCRNTYYDYFQVNCRVFFIELQLKFKNNMFFFCINLMAHIYLNGMLTHTGNVSEFPSQVLPYAEGFWFVQVLCCNLRPSAHVTEQLCHDPQLYQQPS</sequence>
<protein>
    <submittedName>
        <fullName evidence="1">Uncharacterized protein</fullName>
    </submittedName>
</protein>
<accession>A0A9D4S4T0</accession>
<comment type="caution">
    <text evidence="1">The sequence shown here is derived from an EMBL/GenBank/DDBJ whole genome shotgun (WGS) entry which is preliminary data.</text>
</comment>
<proteinExistence type="predicted"/>
<gene>
    <name evidence="1" type="ORF">DPMN_014665</name>
</gene>
<dbReference type="EMBL" id="JAIWYP010000001">
    <property type="protein sequence ID" value="KAH3890580.1"/>
    <property type="molecule type" value="Genomic_DNA"/>
</dbReference>
<organism evidence="1 2">
    <name type="scientific">Dreissena polymorpha</name>
    <name type="common">Zebra mussel</name>
    <name type="synonym">Mytilus polymorpha</name>
    <dbReference type="NCBI Taxonomy" id="45954"/>
    <lineage>
        <taxon>Eukaryota</taxon>
        <taxon>Metazoa</taxon>
        <taxon>Spiralia</taxon>
        <taxon>Lophotrochozoa</taxon>
        <taxon>Mollusca</taxon>
        <taxon>Bivalvia</taxon>
        <taxon>Autobranchia</taxon>
        <taxon>Heteroconchia</taxon>
        <taxon>Euheterodonta</taxon>
        <taxon>Imparidentia</taxon>
        <taxon>Neoheterodontei</taxon>
        <taxon>Myida</taxon>
        <taxon>Dreissenoidea</taxon>
        <taxon>Dreissenidae</taxon>
        <taxon>Dreissena</taxon>
    </lineage>
</organism>
<reference evidence="1" key="2">
    <citation type="submission" date="2020-11" db="EMBL/GenBank/DDBJ databases">
        <authorList>
            <person name="McCartney M.A."/>
            <person name="Auch B."/>
            <person name="Kono T."/>
            <person name="Mallez S."/>
            <person name="Becker A."/>
            <person name="Gohl D.M."/>
            <person name="Silverstein K.A.T."/>
            <person name="Koren S."/>
            <person name="Bechman K.B."/>
            <person name="Herman A."/>
            <person name="Abrahante J.E."/>
            <person name="Garbe J."/>
        </authorList>
    </citation>
    <scope>NUCLEOTIDE SEQUENCE</scope>
    <source>
        <strain evidence="1">Duluth1</strain>
        <tissue evidence="1">Whole animal</tissue>
    </source>
</reference>
<evidence type="ECO:0000313" key="1">
    <source>
        <dbReference type="EMBL" id="KAH3890580.1"/>
    </source>
</evidence>
<name>A0A9D4S4T0_DREPO</name>
<dbReference type="AlphaFoldDB" id="A0A9D4S4T0"/>
<evidence type="ECO:0000313" key="2">
    <source>
        <dbReference type="Proteomes" id="UP000828390"/>
    </source>
</evidence>
<reference evidence="1" key="1">
    <citation type="journal article" date="2019" name="bioRxiv">
        <title>The Genome of the Zebra Mussel, Dreissena polymorpha: A Resource for Invasive Species Research.</title>
        <authorList>
            <person name="McCartney M.A."/>
            <person name="Auch B."/>
            <person name="Kono T."/>
            <person name="Mallez S."/>
            <person name="Zhang Y."/>
            <person name="Obille A."/>
            <person name="Becker A."/>
            <person name="Abrahante J.E."/>
            <person name="Garbe J."/>
            <person name="Badalamenti J.P."/>
            <person name="Herman A."/>
            <person name="Mangelson H."/>
            <person name="Liachko I."/>
            <person name="Sullivan S."/>
            <person name="Sone E.D."/>
            <person name="Koren S."/>
            <person name="Silverstein K.A.T."/>
            <person name="Beckman K.B."/>
            <person name="Gohl D.M."/>
        </authorList>
    </citation>
    <scope>NUCLEOTIDE SEQUENCE</scope>
    <source>
        <strain evidence="1">Duluth1</strain>
        <tissue evidence="1">Whole animal</tissue>
    </source>
</reference>